<evidence type="ECO:0000256" key="1">
    <source>
        <dbReference type="SAM" id="Phobius"/>
    </source>
</evidence>
<feature type="transmembrane region" description="Helical" evidence="1">
    <location>
        <begin position="97"/>
        <end position="115"/>
    </location>
</feature>
<organism evidence="2 3">
    <name type="scientific">Blautia hansenii DSM 20583</name>
    <dbReference type="NCBI Taxonomy" id="537007"/>
    <lineage>
        <taxon>Bacteria</taxon>
        <taxon>Bacillati</taxon>
        <taxon>Bacillota</taxon>
        <taxon>Clostridia</taxon>
        <taxon>Lachnospirales</taxon>
        <taxon>Lachnospiraceae</taxon>
        <taxon>Blautia</taxon>
    </lineage>
</organism>
<accession>C9L798</accession>
<gene>
    <name evidence="2" type="ORF">BLAHAN_05260</name>
</gene>
<protein>
    <submittedName>
        <fullName evidence="2">Uncharacterized protein</fullName>
    </submittedName>
</protein>
<sequence>MKNNNSMSFSFKIPQMFKNKISINIECELLGIHYTIFNNTLELISRTIANESKEFQKELKPVTICFQEYDSLDENFKIDIENSTIIYNMKAMKLMRSFDFIFYIFIEGLVCYYWKIPDTYEAKIKALNIIKTLAESMEVSTLKKWGLISTEE</sequence>
<keyword evidence="3" id="KW-1185">Reference proteome</keyword>
<evidence type="ECO:0000313" key="3">
    <source>
        <dbReference type="Proteomes" id="UP000003755"/>
    </source>
</evidence>
<keyword evidence="1" id="KW-0472">Membrane</keyword>
<dbReference type="HOGENOM" id="CLU_1718780_0_0_9"/>
<keyword evidence="1" id="KW-0812">Transmembrane</keyword>
<proteinExistence type="predicted"/>
<dbReference type="Proteomes" id="UP000003755">
    <property type="component" value="Unassembled WGS sequence"/>
</dbReference>
<keyword evidence="1" id="KW-1133">Transmembrane helix</keyword>
<name>C9L798_BLAHA</name>
<comment type="caution">
    <text evidence="2">The sequence shown here is derived from an EMBL/GenBank/DDBJ whole genome shotgun (WGS) entry which is preliminary data.</text>
</comment>
<evidence type="ECO:0000313" key="2">
    <source>
        <dbReference type="EMBL" id="EEX22292.1"/>
    </source>
</evidence>
<dbReference type="KEGG" id="bhan:CGC63_10290"/>
<dbReference type="RefSeq" id="WP_003020089.1">
    <property type="nucleotide sequence ID" value="NZ_CP022413.2"/>
</dbReference>
<dbReference type="AlphaFoldDB" id="C9L798"/>
<dbReference type="EMBL" id="ABYU02000012">
    <property type="protein sequence ID" value="EEX22292.1"/>
    <property type="molecule type" value="Genomic_DNA"/>
</dbReference>
<reference evidence="2" key="1">
    <citation type="submission" date="2009-09" db="EMBL/GenBank/DDBJ databases">
        <authorList>
            <person name="Weinstock G."/>
            <person name="Sodergren E."/>
            <person name="Clifton S."/>
            <person name="Fulton L."/>
            <person name="Fulton B."/>
            <person name="Courtney L."/>
            <person name="Fronick C."/>
            <person name="Harrison M."/>
            <person name="Strong C."/>
            <person name="Farmer C."/>
            <person name="Delahaunty K."/>
            <person name="Markovic C."/>
            <person name="Hall O."/>
            <person name="Minx P."/>
            <person name="Tomlinson C."/>
            <person name="Mitreva M."/>
            <person name="Nelson J."/>
            <person name="Hou S."/>
            <person name="Wollam A."/>
            <person name="Pepin K.H."/>
            <person name="Johnson M."/>
            <person name="Bhonagiri V."/>
            <person name="Nash W.E."/>
            <person name="Warren W."/>
            <person name="Chinwalla A."/>
            <person name="Mardis E.R."/>
            <person name="Wilson R.K."/>
        </authorList>
    </citation>
    <scope>NUCLEOTIDE SEQUENCE [LARGE SCALE GENOMIC DNA]</scope>
    <source>
        <strain evidence="2">DSM 20583</strain>
    </source>
</reference>
<dbReference type="STRING" id="537007.BLAHAN_05260"/>